<name>A0A0R1N0Q1_9LACO</name>
<dbReference type="NCBIfam" id="NF045780">
    <property type="entry name" value="TrlF_fam_ATP"/>
    <property type="match status" value="1"/>
</dbReference>
<dbReference type="InterPro" id="IPR054787">
    <property type="entry name" value="TrlF_ATPase"/>
</dbReference>
<evidence type="ECO:0000256" key="1">
    <source>
        <dbReference type="SAM" id="Coils"/>
    </source>
</evidence>
<evidence type="ECO:0000313" key="3">
    <source>
        <dbReference type="Proteomes" id="UP000051330"/>
    </source>
</evidence>
<keyword evidence="3" id="KW-1185">Reference proteome</keyword>
<dbReference type="Gene3D" id="3.40.50.300">
    <property type="entry name" value="P-loop containing nucleotide triphosphate hydrolases"/>
    <property type="match status" value="1"/>
</dbReference>
<gene>
    <name evidence="2" type="ORF">FD09_GL000499</name>
</gene>
<reference evidence="2 3" key="1">
    <citation type="journal article" date="2015" name="Genome Announc.">
        <title>Expanding the biotechnology potential of lactobacilli through comparative genomics of 213 strains and associated genera.</title>
        <authorList>
            <person name="Sun Z."/>
            <person name="Harris H.M."/>
            <person name="McCann A."/>
            <person name="Guo C."/>
            <person name="Argimon S."/>
            <person name="Zhang W."/>
            <person name="Yang X."/>
            <person name="Jeffery I.B."/>
            <person name="Cooney J.C."/>
            <person name="Kagawa T.F."/>
            <person name="Liu W."/>
            <person name="Song Y."/>
            <person name="Salvetti E."/>
            <person name="Wrobel A."/>
            <person name="Rasinkangas P."/>
            <person name="Parkhill J."/>
            <person name="Rea M.C."/>
            <person name="O'Sullivan O."/>
            <person name="Ritari J."/>
            <person name="Douillard F.P."/>
            <person name="Paul Ross R."/>
            <person name="Yang R."/>
            <person name="Briner A.E."/>
            <person name="Felis G.E."/>
            <person name="de Vos W.M."/>
            <person name="Barrangou R."/>
            <person name="Klaenhammer T.R."/>
            <person name="Caufield P.W."/>
            <person name="Cui Y."/>
            <person name="Zhang H."/>
            <person name="O'Toole P.W."/>
        </authorList>
    </citation>
    <scope>NUCLEOTIDE SEQUENCE [LARGE SCALE GENOMIC DNA]</scope>
    <source>
        <strain evidence="2 3">DSM 12744</strain>
    </source>
</reference>
<dbReference type="SUPFAM" id="SSF52540">
    <property type="entry name" value="P-loop containing nucleoside triphosphate hydrolases"/>
    <property type="match status" value="1"/>
</dbReference>
<dbReference type="PATRIC" id="fig|1423792.3.peg.508"/>
<organism evidence="2 3">
    <name type="scientific">Schleiferilactobacillus perolens DSM 12744</name>
    <dbReference type="NCBI Taxonomy" id="1423792"/>
    <lineage>
        <taxon>Bacteria</taxon>
        <taxon>Bacillati</taxon>
        <taxon>Bacillota</taxon>
        <taxon>Bacilli</taxon>
        <taxon>Lactobacillales</taxon>
        <taxon>Lactobacillaceae</taxon>
        <taxon>Schleiferilactobacillus</taxon>
    </lineage>
</organism>
<sequence length="907" mass="102775">MSDFGGVQMEKMSSWSRWDMHLHTPETHMQDNFVDDENLKTDKEAVWKRYCRELNEYGADVLGITDYFSASNFFRLRKHRNSWGLNSNIVLFPNVEIRVTDLPSKKQIENGKTTSFVNVHLIFSPEIEEKKLNKFLRALKAPTATGKKLNYVDDIDTIVHDNRVDYMPTTSGVLEALRDTFGNNYAESVLVMLPNSGDGPNLRDGNGSMNGKEFIQGSVNIIQAKTVQGERDREYLLSDGNCFGKVFPAITGCDAHRYEQLHDFPPSSFTWIKAEQTFEGLKQITYEPDLRVRIQANKPEPPVKSKVIKSLQLNNSSFGTNKLEFSENLNTIIGGRSSGKSVLLSVISKLASGVEHFKSNNSGYDELINQLSDKCVLEYADGSTSSAAGHIRFIYQDGLQEIARDAQARNNFIENTLSALTDIDTIKDENANYRRQKHDLIVKDVSQLKLLNQKISDFETKLGSQQDTQTITSNIAALNQSVQKLQEQSNVVDQHAVDQMLEQGHTLQTAAKEAQDDIKELTQLNEGEMVQLNPQARQYTRQVVKDIINDFSDQVSALNSALEEKINSLIQTKKHFVAGKNKEIKALLATELYKQYQDQQKRSPELQRFQKILTEQKQILEDTTAAIAALKKLKISRDELLDQILDELTFSEALFTKNIYQTEDGNLKFEIISAVDPQKLVSLVTSSFKVHSVAFKTKLENLDSEDDFINIGELESINSSSIHGMMKRCLRLSDLATSSESPFRAGISPYSWLEQFSELEFISTNYKITYKDQDFSEMSEGKQAFILLMMQLSLDKADKPFLIDQPEDELDNKAIYDELVSYLRQQKQHRQLFVVTHNANVLVGGDSECVTLAEEVMDSTATNGRQFQYTQGPIENSTMQNAICEVLEGGKRAFQKREERYAFSRGV</sequence>
<dbReference type="Gene3D" id="3.20.20.140">
    <property type="entry name" value="Metal-dependent hydrolases"/>
    <property type="match status" value="1"/>
</dbReference>
<dbReference type="STRING" id="1423792.FD09_GL000499"/>
<dbReference type="Proteomes" id="UP000051330">
    <property type="component" value="Unassembled WGS sequence"/>
</dbReference>
<dbReference type="InterPro" id="IPR027417">
    <property type="entry name" value="P-loop_NTPase"/>
</dbReference>
<feature type="coiled-coil region" evidence="1">
    <location>
        <begin position="468"/>
        <end position="531"/>
    </location>
</feature>
<dbReference type="AlphaFoldDB" id="A0A0R1N0Q1"/>
<proteinExistence type="predicted"/>
<accession>A0A0R1N0Q1</accession>
<dbReference type="EMBL" id="AZEC01000010">
    <property type="protein sequence ID" value="KRL11892.1"/>
    <property type="molecule type" value="Genomic_DNA"/>
</dbReference>
<comment type="caution">
    <text evidence="2">The sequence shown here is derived from an EMBL/GenBank/DDBJ whole genome shotgun (WGS) entry which is preliminary data.</text>
</comment>
<protein>
    <submittedName>
        <fullName evidence="2">Uncharacterized protein</fullName>
    </submittedName>
</protein>
<evidence type="ECO:0000313" key="2">
    <source>
        <dbReference type="EMBL" id="KRL11892.1"/>
    </source>
</evidence>
<keyword evidence="1" id="KW-0175">Coiled coil</keyword>